<sequence length="89" mass="9858">MNKGRRVFLNIIYTMLMQKKLFTAVFVLCLAFASPVFAAIVIPPPTPTLPETKDDCKDGGWQNYEGVFKNQGDCVSFVATEGKNQPDGQ</sequence>
<dbReference type="Proteomes" id="UP000179183">
    <property type="component" value="Unassembled WGS sequence"/>
</dbReference>
<organism evidence="2 3">
    <name type="scientific">Candidatus Staskawiczbacteria bacterium RIFCSPHIGHO2_02_FULL_33_16</name>
    <dbReference type="NCBI Taxonomy" id="1802204"/>
    <lineage>
        <taxon>Bacteria</taxon>
        <taxon>Candidatus Staskawicziibacteriota</taxon>
    </lineage>
</organism>
<evidence type="ECO:0000313" key="3">
    <source>
        <dbReference type="Proteomes" id="UP000179183"/>
    </source>
</evidence>
<dbReference type="EMBL" id="MHOQ01000036">
    <property type="protein sequence ID" value="OGZ65785.1"/>
    <property type="molecule type" value="Genomic_DNA"/>
</dbReference>
<comment type="caution">
    <text evidence="2">The sequence shown here is derived from an EMBL/GenBank/DDBJ whole genome shotgun (WGS) entry which is preliminary data.</text>
</comment>
<evidence type="ECO:0000256" key="1">
    <source>
        <dbReference type="SAM" id="SignalP"/>
    </source>
</evidence>
<feature type="signal peptide" evidence="1">
    <location>
        <begin position="1"/>
        <end position="38"/>
    </location>
</feature>
<dbReference type="AlphaFoldDB" id="A0A1G2HTK4"/>
<evidence type="ECO:0000313" key="2">
    <source>
        <dbReference type="EMBL" id="OGZ65785.1"/>
    </source>
</evidence>
<reference evidence="2 3" key="1">
    <citation type="journal article" date="2016" name="Nat. Commun.">
        <title>Thousands of microbial genomes shed light on interconnected biogeochemical processes in an aquifer system.</title>
        <authorList>
            <person name="Anantharaman K."/>
            <person name="Brown C.T."/>
            <person name="Hug L.A."/>
            <person name="Sharon I."/>
            <person name="Castelle C.J."/>
            <person name="Probst A.J."/>
            <person name="Thomas B.C."/>
            <person name="Singh A."/>
            <person name="Wilkins M.J."/>
            <person name="Karaoz U."/>
            <person name="Brodie E.L."/>
            <person name="Williams K.H."/>
            <person name="Hubbard S.S."/>
            <person name="Banfield J.F."/>
        </authorList>
    </citation>
    <scope>NUCLEOTIDE SEQUENCE [LARGE SCALE GENOMIC DNA]</scope>
</reference>
<keyword evidence="1" id="KW-0732">Signal</keyword>
<gene>
    <name evidence="2" type="ORF">A3D34_00560</name>
</gene>
<accession>A0A1G2HTK4</accession>
<proteinExistence type="predicted"/>
<feature type="chain" id="PRO_5009583179" evidence="1">
    <location>
        <begin position="39"/>
        <end position="89"/>
    </location>
</feature>
<name>A0A1G2HTK4_9BACT</name>
<protein>
    <submittedName>
        <fullName evidence="2">Uncharacterized protein</fullName>
    </submittedName>
</protein>